<evidence type="ECO:0000313" key="2">
    <source>
        <dbReference type="EMBL" id="QBK30437.1"/>
    </source>
</evidence>
<proteinExistence type="predicted"/>
<protein>
    <submittedName>
        <fullName evidence="2">DUF983 domain-containing protein</fullName>
    </submittedName>
</protein>
<keyword evidence="1" id="KW-0472">Membrane</keyword>
<name>A0A4P6UZ84_9HYPH</name>
<dbReference type="EMBL" id="CP036532">
    <property type="protein sequence ID" value="QBK30437.1"/>
    <property type="molecule type" value="Genomic_DNA"/>
</dbReference>
<accession>A0A4P6UZ84</accession>
<evidence type="ECO:0000313" key="3">
    <source>
        <dbReference type="Proteomes" id="UP000293719"/>
    </source>
</evidence>
<dbReference type="GeneID" id="90767114"/>
<gene>
    <name evidence="2" type="ORF">E0E05_07390</name>
</gene>
<dbReference type="OrthoDB" id="9799456at2"/>
<dbReference type="RefSeq" id="WP_131616131.1">
    <property type="nucleotide sequence ID" value="NZ_CP036532.1"/>
</dbReference>
<keyword evidence="1" id="KW-0812">Transmembrane</keyword>
<organism evidence="2 3">
    <name type="scientific">Roseitalea porphyridii</name>
    <dbReference type="NCBI Taxonomy" id="1852022"/>
    <lineage>
        <taxon>Bacteria</taxon>
        <taxon>Pseudomonadati</taxon>
        <taxon>Pseudomonadota</taxon>
        <taxon>Alphaproteobacteria</taxon>
        <taxon>Hyphomicrobiales</taxon>
        <taxon>Ahrensiaceae</taxon>
        <taxon>Roseitalea</taxon>
    </lineage>
</organism>
<feature type="transmembrane region" description="Helical" evidence="1">
    <location>
        <begin position="69"/>
        <end position="87"/>
    </location>
</feature>
<reference evidence="2 3" key="1">
    <citation type="journal article" date="2017" name="Int. J. Syst. Evol. Microbiol.">
        <title>Roseitalea porphyridii gen. nov., sp. nov., isolated from a red alga, and reclassification of Hoeflea suaedae Chung et al. 2013 as Pseudohoeflea suaedae gen. nov., comb. nov.</title>
        <authorList>
            <person name="Hyeon J.W."/>
            <person name="Jeong S.E."/>
            <person name="Baek K."/>
            <person name="Jeon C.O."/>
        </authorList>
    </citation>
    <scope>NUCLEOTIDE SEQUENCE [LARGE SCALE GENOMIC DNA]</scope>
    <source>
        <strain evidence="2 3">MA7-20</strain>
    </source>
</reference>
<keyword evidence="1" id="KW-1133">Transmembrane helix</keyword>
<dbReference type="KEGG" id="rpod:E0E05_07390"/>
<dbReference type="NCBIfam" id="NF004633">
    <property type="entry name" value="PRK05978.1"/>
    <property type="match status" value="1"/>
</dbReference>
<dbReference type="AlphaFoldDB" id="A0A4P6UZ84"/>
<sequence length="151" mass="16483">MSGTFRTQSFGGAGLEPRRPLFSAMWRGAKGRCPNCGEGALFRAYAKSVDRCGHCGEEILHHRADDLPAYLNVFIVGHIVVAGFLLVERVTDWPGWAHLALWIPVTIIMALALIPPIKGAVIGLQWANRMHGFGGETDDVADPDIDPRQHG</sequence>
<dbReference type="Proteomes" id="UP000293719">
    <property type="component" value="Chromosome"/>
</dbReference>
<feature type="transmembrane region" description="Helical" evidence="1">
    <location>
        <begin position="99"/>
        <end position="121"/>
    </location>
</feature>
<dbReference type="InterPro" id="IPR009325">
    <property type="entry name" value="DUF983"/>
</dbReference>
<evidence type="ECO:0000256" key="1">
    <source>
        <dbReference type="SAM" id="Phobius"/>
    </source>
</evidence>
<dbReference type="Pfam" id="PF06170">
    <property type="entry name" value="DUF983"/>
    <property type="match status" value="1"/>
</dbReference>
<keyword evidence="3" id="KW-1185">Reference proteome</keyword>